<comment type="caution">
    <text evidence="1">The sequence shown here is derived from an EMBL/GenBank/DDBJ whole genome shotgun (WGS) entry which is preliminary data.</text>
</comment>
<dbReference type="OrthoDB" id="5862822at2759"/>
<keyword evidence="2" id="KW-1185">Reference proteome</keyword>
<proteinExistence type="predicted"/>
<name>A0A3N0Y2Q5_ANAGA</name>
<dbReference type="EMBL" id="RJVU01053588">
    <property type="protein sequence ID" value="ROL29802.1"/>
    <property type="molecule type" value="Genomic_DNA"/>
</dbReference>
<accession>A0A3N0Y2Q5</accession>
<dbReference type="Proteomes" id="UP000281406">
    <property type="component" value="Unassembled WGS sequence"/>
</dbReference>
<sequence length="56" mass="6448">MPSCGSQFAARATWRRTFTEHLRAIGISWDEGQTTAADRARWRSLAAQCALRRRRI</sequence>
<reference evidence="1 2" key="1">
    <citation type="submission" date="2018-10" db="EMBL/GenBank/DDBJ databases">
        <title>Genome assembly for a Yunnan-Guizhou Plateau 3E fish, Anabarilius grahami (Regan), and its evolutionary and genetic applications.</title>
        <authorList>
            <person name="Jiang W."/>
        </authorList>
    </citation>
    <scope>NUCLEOTIDE SEQUENCE [LARGE SCALE GENOMIC DNA]</scope>
    <source>
        <strain evidence="1">AG-KIZ</strain>
        <tissue evidence="1">Muscle</tissue>
    </source>
</reference>
<gene>
    <name evidence="1" type="ORF">DPX16_0859</name>
</gene>
<organism evidence="1 2">
    <name type="scientific">Anabarilius grahami</name>
    <name type="common">Kanglang fish</name>
    <name type="synonym">Barilius grahami</name>
    <dbReference type="NCBI Taxonomy" id="495550"/>
    <lineage>
        <taxon>Eukaryota</taxon>
        <taxon>Metazoa</taxon>
        <taxon>Chordata</taxon>
        <taxon>Craniata</taxon>
        <taxon>Vertebrata</taxon>
        <taxon>Euteleostomi</taxon>
        <taxon>Actinopterygii</taxon>
        <taxon>Neopterygii</taxon>
        <taxon>Teleostei</taxon>
        <taxon>Ostariophysi</taxon>
        <taxon>Cypriniformes</taxon>
        <taxon>Xenocyprididae</taxon>
        <taxon>Xenocypridinae</taxon>
        <taxon>Xenocypridinae incertae sedis</taxon>
        <taxon>Anabarilius</taxon>
    </lineage>
</organism>
<protein>
    <submittedName>
        <fullName evidence="1">Uncharacterized protein</fullName>
    </submittedName>
</protein>
<dbReference type="AlphaFoldDB" id="A0A3N0Y2Q5"/>
<evidence type="ECO:0000313" key="1">
    <source>
        <dbReference type="EMBL" id="ROL29802.1"/>
    </source>
</evidence>
<evidence type="ECO:0000313" key="2">
    <source>
        <dbReference type="Proteomes" id="UP000281406"/>
    </source>
</evidence>